<keyword evidence="9" id="KW-1185">Reference proteome</keyword>
<dbReference type="AlphaFoldDB" id="G8LTC5"/>
<dbReference type="Gene3D" id="2.30.30.240">
    <property type="entry name" value="PRC-barrel domain"/>
    <property type="match status" value="1"/>
</dbReference>
<comment type="subcellular location">
    <subcellularLocation>
        <location evidence="5">Cytoplasm</location>
    </subcellularLocation>
</comment>
<keyword evidence="3 5" id="KW-0698">rRNA processing</keyword>
<feature type="domain" description="RimM N-terminal" evidence="6">
    <location>
        <begin position="7"/>
        <end position="90"/>
    </location>
</feature>
<evidence type="ECO:0000313" key="8">
    <source>
        <dbReference type="EMBL" id="AEV68372.1"/>
    </source>
</evidence>
<evidence type="ECO:0000259" key="7">
    <source>
        <dbReference type="Pfam" id="PF24986"/>
    </source>
</evidence>
<dbReference type="GO" id="GO:0043022">
    <property type="term" value="F:ribosome binding"/>
    <property type="evidence" value="ECO:0007669"/>
    <property type="project" value="InterPro"/>
</dbReference>
<name>G8LTC5_ACECE</name>
<evidence type="ECO:0000256" key="2">
    <source>
        <dbReference type="ARBA" id="ARBA00022517"/>
    </source>
</evidence>
<keyword evidence="1 5" id="KW-0963">Cytoplasm</keyword>
<feature type="domain" description="Ribosome maturation factor RimM PRC barrel" evidence="7">
    <location>
        <begin position="103"/>
        <end position="169"/>
    </location>
</feature>
<dbReference type="GO" id="GO:0005840">
    <property type="term" value="C:ribosome"/>
    <property type="evidence" value="ECO:0007669"/>
    <property type="project" value="InterPro"/>
</dbReference>
<dbReference type="SUPFAM" id="SSF50346">
    <property type="entry name" value="PRC-barrel domain"/>
    <property type="match status" value="1"/>
</dbReference>
<dbReference type="KEGG" id="ccl:Clocl_1762"/>
<dbReference type="InterPro" id="IPR009000">
    <property type="entry name" value="Transl_B-barrel_sf"/>
</dbReference>
<dbReference type="PANTHER" id="PTHR33692:SF1">
    <property type="entry name" value="RIBOSOME MATURATION FACTOR RIMM"/>
    <property type="match status" value="1"/>
</dbReference>
<dbReference type="Proteomes" id="UP000005435">
    <property type="component" value="Chromosome"/>
</dbReference>
<accession>G8LTC5</accession>
<dbReference type="GO" id="GO:0005737">
    <property type="term" value="C:cytoplasm"/>
    <property type="evidence" value="ECO:0007669"/>
    <property type="project" value="UniProtKB-SubCell"/>
</dbReference>
<dbReference type="InterPro" id="IPR011033">
    <property type="entry name" value="PRC_barrel-like_sf"/>
</dbReference>
<dbReference type="RefSeq" id="WP_014254958.1">
    <property type="nucleotide sequence ID" value="NC_016627.1"/>
</dbReference>
<dbReference type="Gene3D" id="2.40.30.60">
    <property type="entry name" value="RimM"/>
    <property type="match status" value="1"/>
</dbReference>
<dbReference type="eggNOG" id="COG0806">
    <property type="taxonomic scope" value="Bacteria"/>
</dbReference>
<evidence type="ECO:0000256" key="5">
    <source>
        <dbReference type="HAMAP-Rule" id="MF_00014"/>
    </source>
</evidence>
<dbReference type="NCBIfam" id="TIGR02273">
    <property type="entry name" value="16S_RimM"/>
    <property type="match status" value="1"/>
</dbReference>
<proteinExistence type="inferred from homology"/>
<dbReference type="PANTHER" id="PTHR33692">
    <property type="entry name" value="RIBOSOME MATURATION FACTOR RIMM"/>
    <property type="match status" value="1"/>
</dbReference>
<comment type="function">
    <text evidence="5">An accessory protein needed during the final step in the assembly of 30S ribosomal subunit, possibly for assembly of the head region. Essential for efficient processing of 16S rRNA. May be needed both before and after RbfA during the maturation of 16S rRNA. It has affinity for free ribosomal 30S subunits but not for 70S ribosomes.</text>
</comment>
<evidence type="ECO:0000256" key="1">
    <source>
        <dbReference type="ARBA" id="ARBA00022490"/>
    </source>
</evidence>
<dbReference type="InterPro" id="IPR002676">
    <property type="entry name" value="RimM_N"/>
</dbReference>
<dbReference type="InterPro" id="IPR036976">
    <property type="entry name" value="RimM_N_sf"/>
</dbReference>
<comment type="similarity">
    <text evidence="5">Belongs to the RimM family.</text>
</comment>
<dbReference type="InterPro" id="IPR056792">
    <property type="entry name" value="PRC_RimM"/>
</dbReference>
<dbReference type="GO" id="GO:0006364">
    <property type="term" value="P:rRNA processing"/>
    <property type="evidence" value="ECO:0007669"/>
    <property type="project" value="UniProtKB-UniRule"/>
</dbReference>
<reference evidence="9" key="1">
    <citation type="submission" date="2011-12" db="EMBL/GenBank/DDBJ databases">
        <title>Complete sequence of Clostridium clariflavum DSM 19732.</title>
        <authorList>
            <consortium name="US DOE Joint Genome Institute"/>
            <person name="Lucas S."/>
            <person name="Han J."/>
            <person name="Lapidus A."/>
            <person name="Cheng J.-F."/>
            <person name="Goodwin L."/>
            <person name="Pitluck S."/>
            <person name="Peters L."/>
            <person name="Teshima H."/>
            <person name="Detter J.C."/>
            <person name="Han C."/>
            <person name="Tapia R."/>
            <person name="Land M."/>
            <person name="Hauser L."/>
            <person name="Kyrpides N."/>
            <person name="Ivanova N."/>
            <person name="Pagani I."/>
            <person name="Kitzmiller T."/>
            <person name="Lynd L."/>
            <person name="Izquierdo J."/>
            <person name="Woyke T."/>
        </authorList>
    </citation>
    <scope>NUCLEOTIDE SEQUENCE [LARGE SCALE GENOMIC DNA]</scope>
    <source>
        <strain evidence="9">DSM 19732 / NBRC 101661 / EBR45</strain>
    </source>
</reference>
<evidence type="ECO:0000259" key="6">
    <source>
        <dbReference type="Pfam" id="PF01782"/>
    </source>
</evidence>
<evidence type="ECO:0000256" key="4">
    <source>
        <dbReference type="ARBA" id="ARBA00023186"/>
    </source>
</evidence>
<dbReference type="Pfam" id="PF24986">
    <property type="entry name" value="PRC_RimM"/>
    <property type="match status" value="1"/>
</dbReference>
<evidence type="ECO:0000313" key="9">
    <source>
        <dbReference type="Proteomes" id="UP000005435"/>
    </source>
</evidence>
<reference evidence="8 9" key="2">
    <citation type="journal article" date="2012" name="Stand. Genomic Sci.">
        <title>Complete Genome Sequence of Clostridium clariflavum DSM 19732.</title>
        <authorList>
            <person name="Izquierdo J.A."/>
            <person name="Goodwin L."/>
            <person name="Davenport K.W."/>
            <person name="Teshima H."/>
            <person name="Bruce D."/>
            <person name="Detter C."/>
            <person name="Tapia R."/>
            <person name="Han S."/>
            <person name="Land M."/>
            <person name="Hauser L."/>
            <person name="Jeffries C.D."/>
            <person name="Han J."/>
            <person name="Pitluck S."/>
            <person name="Nolan M."/>
            <person name="Chen A."/>
            <person name="Huntemann M."/>
            <person name="Mavromatis K."/>
            <person name="Mikhailova N."/>
            <person name="Liolios K."/>
            <person name="Woyke T."/>
            <person name="Lynd L.R."/>
        </authorList>
    </citation>
    <scope>NUCLEOTIDE SEQUENCE [LARGE SCALE GENOMIC DNA]</scope>
    <source>
        <strain evidence="9">DSM 19732 / NBRC 101661 / EBR45</strain>
    </source>
</reference>
<comment type="subunit">
    <text evidence="5">Binds ribosomal protein uS19.</text>
</comment>
<comment type="domain">
    <text evidence="5">The PRC barrel domain binds ribosomal protein uS19.</text>
</comment>
<keyword evidence="2 5" id="KW-0690">Ribosome biogenesis</keyword>
<dbReference type="OrthoDB" id="9810331at2"/>
<dbReference type="HOGENOM" id="CLU_077636_3_2_9"/>
<dbReference type="EMBL" id="CP003065">
    <property type="protein sequence ID" value="AEV68372.1"/>
    <property type="molecule type" value="Genomic_DNA"/>
</dbReference>
<dbReference type="SUPFAM" id="SSF50447">
    <property type="entry name" value="Translation proteins"/>
    <property type="match status" value="1"/>
</dbReference>
<sequence precursor="true">MLQYFEIGKIVNTHGVRGEVKVIPLTDEPKRYNKLKSAYISDKISENMQKYTFEGVKYHKNFVILKIKDINNANEAEKLKGKFIIINREDAVKLPKDSFFICDLINCEVYDENANKLGVLVDVLQTGSNDVYVVRRENKKDILIPALKSVVKEVSIEDKKITVELPQGLVDDEV</sequence>
<keyword evidence="4 5" id="KW-0143">Chaperone</keyword>
<dbReference type="HAMAP" id="MF_00014">
    <property type="entry name" value="Ribosome_mat_RimM"/>
    <property type="match status" value="1"/>
</dbReference>
<gene>
    <name evidence="5" type="primary">rimM</name>
    <name evidence="8" type="ordered locus">Clocl_1762</name>
</gene>
<dbReference type="InterPro" id="IPR011961">
    <property type="entry name" value="RimM"/>
</dbReference>
<dbReference type="STRING" id="720554.Clocl_1762"/>
<organism evidence="8 9">
    <name type="scientific">Acetivibrio clariflavus (strain DSM 19732 / NBRC 101661 / EBR45)</name>
    <name type="common">Clostridium clariflavum</name>
    <dbReference type="NCBI Taxonomy" id="720554"/>
    <lineage>
        <taxon>Bacteria</taxon>
        <taxon>Bacillati</taxon>
        <taxon>Bacillota</taxon>
        <taxon>Clostridia</taxon>
        <taxon>Eubacteriales</taxon>
        <taxon>Oscillospiraceae</taxon>
        <taxon>Acetivibrio</taxon>
    </lineage>
</organism>
<evidence type="ECO:0000256" key="3">
    <source>
        <dbReference type="ARBA" id="ARBA00022552"/>
    </source>
</evidence>
<dbReference type="Pfam" id="PF01782">
    <property type="entry name" value="RimM"/>
    <property type="match status" value="1"/>
</dbReference>
<dbReference type="GO" id="GO:0042274">
    <property type="term" value="P:ribosomal small subunit biogenesis"/>
    <property type="evidence" value="ECO:0007669"/>
    <property type="project" value="UniProtKB-UniRule"/>
</dbReference>
<protein>
    <recommendedName>
        <fullName evidence="5">Ribosome maturation factor RimM</fullName>
    </recommendedName>
</protein>